<comment type="caution">
    <text evidence="2">The sequence shown here is derived from an EMBL/GenBank/DDBJ whole genome shotgun (WGS) entry which is preliminary data.</text>
</comment>
<accession>A0A6G1FGX9</accession>
<evidence type="ECO:0000313" key="3">
    <source>
        <dbReference type="Proteomes" id="UP000479710"/>
    </source>
</evidence>
<reference evidence="2 3" key="1">
    <citation type="submission" date="2019-11" db="EMBL/GenBank/DDBJ databases">
        <title>Whole genome sequence of Oryza granulata.</title>
        <authorList>
            <person name="Li W."/>
        </authorList>
    </citation>
    <scope>NUCLEOTIDE SEQUENCE [LARGE SCALE GENOMIC DNA]</scope>
    <source>
        <strain evidence="3">cv. Menghai</strain>
        <tissue evidence="2">Leaf</tissue>
    </source>
</reference>
<sequence>MAHNAEASGSSRPHDGEVSRGLGLGAGETGPKTWPVLGEEDDRKEEEENDTDAREAPIRRLAVGLY</sequence>
<feature type="region of interest" description="Disordered" evidence="1">
    <location>
        <begin position="1"/>
        <end position="66"/>
    </location>
</feature>
<evidence type="ECO:0000313" key="2">
    <source>
        <dbReference type="EMBL" id="KAF0936121.1"/>
    </source>
</evidence>
<organism evidence="2 3">
    <name type="scientific">Oryza meyeriana var. granulata</name>
    <dbReference type="NCBI Taxonomy" id="110450"/>
    <lineage>
        <taxon>Eukaryota</taxon>
        <taxon>Viridiplantae</taxon>
        <taxon>Streptophyta</taxon>
        <taxon>Embryophyta</taxon>
        <taxon>Tracheophyta</taxon>
        <taxon>Spermatophyta</taxon>
        <taxon>Magnoliopsida</taxon>
        <taxon>Liliopsida</taxon>
        <taxon>Poales</taxon>
        <taxon>Poaceae</taxon>
        <taxon>BOP clade</taxon>
        <taxon>Oryzoideae</taxon>
        <taxon>Oryzeae</taxon>
        <taxon>Oryzinae</taxon>
        <taxon>Oryza</taxon>
        <taxon>Oryza meyeriana</taxon>
    </lineage>
</organism>
<dbReference type="Proteomes" id="UP000479710">
    <property type="component" value="Unassembled WGS sequence"/>
</dbReference>
<dbReference type="AlphaFoldDB" id="A0A6G1FGX9"/>
<protein>
    <submittedName>
        <fullName evidence="2">Uncharacterized protein</fullName>
    </submittedName>
</protein>
<feature type="compositionally biased region" description="Acidic residues" evidence="1">
    <location>
        <begin position="38"/>
        <end position="50"/>
    </location>
</feature>
<proteinExistence type="predicted"/>
<evidence type="ECO:0000256" key="1">
    <source>
        <dbReference type="SAM" id="MobiDB-lite"/>
    </source>
</evidence>
<gene>
    <name evidence="2" type="ORF">E2562_038807</name>
</gene>
<keyword evidence="3" id="KW-1185">Reference proteome</keyword>
<name>A0A6G1FGX9_9ORYZ</name>
<dbReference type="EMBL" id="SPHZ02000001">
    <property type="protein sequence ID" value="KAF0936121.1"/>
    <property type="molecule type" value="Genomic_DNA"/>
</dbReference>